<gene>
    <name evidence="1" type="ORF">LHGZ1_1974</name>
</gene>
<evidence type="ECO:0000313" key="1">
    <source>
        <dbReference type="EMBL" id="ASJ24805.1"/>
    </source>
</evidence>
<protein>
    <submittedName>
        <fullName evidence="1">Uncharacterized protein</fullName>
    </submittedName>
</protein>
<sequence length="69" mass="7707">MHDEDLPQYSYIRPCTVLHVLLMESPELMVNGEDFFTRTGLGLSRLGKTRTAGGLLDRVIGHWHAGVPT</sequence>
<dbReference type="Proteomes" id="UP000197424">
    <property type="component" value="Chromosome"/>
</dbReference>
<evidence type="ECO:0000313" key="2">
    <source>
        <dbReference type="Proteomes" id="UP000197424"/>
    </source>
</evidence>
<dbReference type="EMBL" id="CP022115">
    <property type="protein sequence ID" value="ASJ24805.1"/>
    <property type="molecule type" value="Genomic_DNA"/>
</dbReference>
<organism evidence="1 2">
    <name type="scientific">Laribacter hongkongensis</name>
    <dbReference type="NCBI Taxonomy" id="168471"/>
    <lineage>
        <taxon>Bacteria</taxon>
        <taxon>Pseudomonadati</taxon>
        <taxon>Pseudomonadota</taxon>
        <taxon>Betaproteobacteria</taxon>
        <taxon>Neisseriales</taxon>
        <taxon>Aquaspirillaceae</taxon>
        <taxon>Laribacter</taxon>
    </lineage>
</organism>
<proteinExistence type="predicted"/>
<name>A0A248LJT5_9NEIS</name>
<reference evidence="2" key="1">
    <citation type="submission" date="2017-06" db="EMBL/GenBank/DDBJ databases">
        <title>Whole genome sequence of Laribacter hongkongensis LHGZ1.</title>
        <authorList>
            <person name="Chen D."/>
            <person name="Wu H."/>
            <person name="Chen J."/>
        </authorList>
    </citation>
    <scope>NUCLEOTIDE SEQUENCE [LARGE SCALE GENOMIC DNA]</scope>
    <source>
        <strain evidence="2">LHGZ1</strain>
    </source>
</reference>
<accession>A0A248LJT5</accession>
<dbReference type="AlphaFoldDB" id="A0A248LJT5"/>